<evidence type="ECO:0000259" key="20">
    <source>
        <dbReference type="PROSITE" id="PS51002"/>
    </source>
</evidence>
<dbReference type="PANTHER" id="PTHR19271">
    <property type="entry name" value="CYTOCHROME B"/>
    <property type="match status" value="1"/>
</dbReference>
<feature type="transmembrane region" description="Helical" evidence="19">
    <location>
        <begin position="78"/>
        <end position="99"/>
    </location>
</feature>
<feature type="binding site" description="axial binding residue" evidence="18">
    <location>
        <position position="197"/>
    </location>
    <ligand>
        <name>heme b</name>
        <dbReference type="ChEBI" id="CHEBI:60344"/>
        <label>b566</label>
    </ligand>
    <ligandPart>
        <name>Fe</name>
        <dbReference type="ChEBI" id="CHEBI:18248"/>
    </ligandPart>
</feature>
<dbReference type="InterPro" id="IPR036150">
    <property type="entry name" value="Cyt_b/b6_C_sf"/>
</dbReference>
<evidence type="ECO:0000256" key="4">
    <source>
        <dbReference type="ARBA" id="ARBA00022448"/>
    </source>
</evidence>
<sequence length="380" mass="42782">MAPITRKTHPMLKIINNSFIDLPTPSNISYWWNFGSLLGICLITQIITGLFLAMHYTADTQSAFSSVAHICRDVNHGWLVRNIHANGASFFFICIYLHIGRGLYYGSYLFKETWNIGVVLLLLVMATAFVGYVLPWGQMSFWGASVITNLLSAIPYVGGSLVEWVWGGFSVDKATLTRFFAFHFLLPFLIAGVSMIHLLFLHETGSNNPTGIPSNQDKVSFHPYFSYKDLLGFLLALLILLLISLIVPNLLVDPENFIPANPLMAPPHIKPEWYFLFAYAILRSIPNKLGGVIALLMSILILMFTPMLHTSKQRSLTSRSTSQTLFWLLVANTLMLTWIGGMPVEPPFTEIGQVASVLYFLLFIIMIPLVGLWENKLMKW</sequence>
<dbReference type="InterPro" id="IPR016174">
    <property type="entry name" value="Di-haem_cyt_TM"/>
</dbReference>
<feature type="domain" description="Cytochrome b/b6 C-terminal region profile" evidence="21">
    <location>
        <begin position="211"/>
        <end position="380"/>
    </location>
</feature>
<dbReference type="InterPro" id="IPR048259">
    <property type="entry name" value="Cytochrome_b_N_euk/bac"/>
</dbReference>
<proteinExistence type="inferred from homology"/>
<keyword evidence="15 19" id="KW-0472">Membrane</keyword>
<evidence type="ECO:0000256" key="3">
    <source>
        <dbReference type="ARBA" id="ARBA00013531"/>
    </source>
</evidence>
<dbReference type="InterPro" id="IPR048260">
    <property type="entry name" value="Cytochrome_b_C_euk/bac"/>
</dbReference>
<comment type="cofactor">
    <cofactor evidence="18">
        <name>heme</name>
        <dbReference type="ChEBI" id="CHEBI:30413"/>
    </cofactor>
    <text evidence="18">Binds 2 heme groups non-covalently.</text>
</comment>
<keyword evidence="13" id="KW-0830">Ubiquinone</keyword>
<dbReference type="CDD" id="cd00290">
    <property type="entry name" value="cytochrome_b_C"/>
    <property type="match status" value="1"/>
</dbReference>
<dbReference type="GO" id="GO:0046872">
    <property type="term" value="F:metal ion binding"/>
    <property type="evidence" value="ECO:0007669"/>
    <property type="project" value="UniProtKB-UniRule"/>
</dbReference>
<dbReference type="GO" id="GO:0016491">
    <property type="term" value="F:oxidoreductase activity"/>
    <property type="evidence" value="ECO:0007669"/>
    <property type="project" value="UniProtKB-UniRule"/>
</dbReference>
<evidence type="ECO:0000256" key="11">
    <source>
        <dbReference type="ARBA" id="ARBA00022989"/>
    </source>
</evidence>
<feature type="transmembrane region" description="Helical" evidence="19">
    <location>
        <begin position="272"/>
        <end position="304"/>
    </location>
</feature>
<dbReference type="EMBL" id="AB530795">
    <property type="protein sequence ID" value="BAI63562.1"/>
    <property type="molecule type" value="Genomic_DNA"/>
</dbReference>
<dbReference type="GO" id="GO:0008121">
    <property type="term" value="F:quinol-cytochrome-c reductase activity"/>
    <property type="evidence" value="ECO:0007669"/>
    <property type="project" value="InterPro"/>
</dbReference>
<feature type="transmembrane region" description="Helical" evidence="19">
    <location>
        <begin position="356"/>
        <end position="373"/>
    </location>
</feature>
<keyword evidence="11 19" id="KW-1133">Transmembrane helix</keyword>
<feature type="binding site" description="axial binding residue" evidence="18">
    <location>
        <position position="84"/>
    </location>
    <ligand>
        <name>heme b</name>
        <dbReference type="ChEBI" id="CHEBI:60344"/>
        <label>b562</label>
    </ligand>
    <ligandPart>
        <name>Fe</name>
        <dbReference type="ChEBI" id="CHEBI:18248"/>
    </ligandPart>
</feature>
<gene>
    <name evidence="22" type="primary">cytb</name>
</gene>
<feature type="domain" description="Cytochrome b/b6 N-terminal region profile" evidence="20">
    <location>
        <begin position="1"/>
        <end position="210"/>
    </location>
</feature>
<feature type="binding site" description="axial binding residue" evidence="18">
    <location>
        <position position="183"/>
    </location>
    <ligand>
        <name>heme b</name>
        <dbReference type="ChEBI" id="CHEBI:60344"/>
        <label>b562</label>
    </ligand>
    <ligandPart>
        <name>Fe</name>
        <dbReference type="ChEBI" id="CHEBI:18248"/>
    </ligandPart>
</feature>
<geneLocation type="mitochondrion" evidence="22"/>
<dbReference type="PIRSF" id="PIRSF038885">
    <property type="entry name" value="COB"/>
    <property type="match status" value="1"/>
</dbReference>
<feature type="transmembrane region" description="Helical" evidence="19">
    <location>
        <begin position="230"/>
        <end position="252"/>
    </location>
</feature>
<dbReference type="InterPro" id="IPR030689">
    <property type="entry name" value="Cytochrome_b"/>
</dbReference>
<evidence type="ECO:0000256" key="10">
    <source>
        <dbReference type="ARBA" id="ARBA00022982"/>
    </source>
</evidence>
<feature type="binding site" description="axial binding residue" evidence="18">
    <location>
        <position position="98"/>
    </location>
    <ligand>
        <name>heme b</name>
        <dbReference type="ChEBI" id="CHEBI:60344"/>
        <label>b566</label>
    </ligand>
    <ligandPart>
        <name>Fe</name>
        <dbReference type="ChEBI" id="CHEBI:18248"/>
    </ligandPart>
</feature>
<evidence type="ECO:0000256" key="17">
    <source>
        <dbReference type="PIRSR" id="PIRSR038885-1"/>
    </source>
</evidence>
<feature type="transmembrane region" description="Helical" evidence="19">
    <location>
        <begin position="141"/>
        <end position="159"/>
    </location>
</feature>
<dbReference type="Gene3D" id="1.20.810.10">
    <property type="entry name" value="Cytochrome Bc1 Complex, Chain C"/>
    <property type="match status" value="1"/>
</dbReference>
<evidence type="ECO:0000256" key="9">
    <source>
        <dbReference type="ARBA" id="ARBA00022792"/>
    </source>
</evidence>
<evidence type="ECO:0000256" key="5">
    <source>
        <dbReference type="ARBA" id="ARBA00022617"/>
    </source>
</evidence>
<evidence type="ECO:0000256" key="18">
    <source>
        <dbReference type="PIRSR" id="PIRSR038885-2"/>
    </source>
</evidence>
<dbReference type="FunFam" id="1.20.810.10:FF:000002">
    <property type="entry name" value="Cytochrome b"/>
    <property type="match status" value="1"/>
</dbReference>
<keyword evidence="7 19" id="KW-0812">Transmembrane</keyword>
<keyword evidence="9" id="KW-0999">Mitochondrion inner membrane</keyword>
<dbReference type="InterPro" id="IPR005798">
    <property type="entry name" value="Cyt_b/b6_C"/>
</dbReference>
<dbReference type="GO" id="GO:0045275">
    <property type="term" value="C:respiratory chain complex III"/>
    <property type="evidence" value="ECO:0007669"/>
    <property type="project" value="InterPro"/>
</dbReference>
<dbReference type="PROSITE" id="PS51003">
    <property type="entry name" value="CYTB_CTER"/>
    <property type="match status" value="1"/>
</dbReference>
<evidence type="ECO:0000313" key="22">
    <source>
        <dbReference type="EMBL" id="BAI63562.1"/>
    </source>
</evidence>
<evidence type="ECO:0000256" key="1">
    <source>
        <dbReference type="ARBA" id="ARBA00002566"/>
    </source>
</evidence>
<dbReference type="GO" id="GO:0006122">
    <property type="term" value="P:mitochondrial electron transport, ubiquinol to cytochrome c"/>
    <property type="evidence" value="ECO:0007669"/>
    <property type="project" value="TreeGrafter"/>
</dbReference>
<comment type="similarity">
    <text evidence="16 19">Belongs to the cytochrome b family.</text>
</comment>
<dbReference type="Pfam" id="PF00033">
    <property type="entry name" value="Cytochrome_B"/>
    <property type="match status" value="1"/>
</dbReference>
<dbReference type="InterPro" id="IPR027387">
    <property type="entry name" value="Cytb/b6-like_sf"/>
</dbReference>
<keyword evidence="4 19" id="KW-0813">Transport</keyword>
<feature type="transmembrane region" description="Helical" evidence="19">
    <location>
        <begin position="30"/>
        <end position="57"/>
    </location>
</feature>
<dbReference type="CDD" id="cd00284">
    <property type="entry name" value="Cytochrome_b_N"/>
    <property type="match status" value="1"/>
</dbReference>
<dbReference type="InterPro" id="IPR005797">
    <property type="entry name" value="Cyt_b/b6_N"/>
</dbReference>
<keyword evidence="10 19" id="KW-0249">Electron transport</keyword>
<feature type="transmembrane region" description="Helical" evidence="19">
    <location>
        <begin position="325"/>
        <end position="344"/>
    </location>
</feature>
<evidence type="ECO:0000256" key="6">
    <source>
        <dbReference type="ARBA" id="ARBA00022660"/>
    </source>
</evidence>
<reference evidence="22" key="1">
    <citation type="journal article" date="2010" name="Mol. Phylogenet. Evol.">
        <title>Phylogeny and phylogeography of the sword-tailed newt, Cynops ensicauda (Amphibia: Caudata), as revealed by nucleotide sequences of mitochondrial DNA.</title>
        <authorList>
            <person name="Tominaga A."/>
            <person name="Ota H."/>
            <person name="Matsui M."/>
        </authorList>
    </citation>
    <scope>NUCLEOTIDE SEQUENCE</scope>
    <source>
        <tissue evidence="22">Liver</tissue>
    </source>
</reference>
<evidence type="ECO:0000259" key="21">
    <source>
        <dbReference type="PROSITE" id="PS51003"/>
    </source>
</evidence>
<evidence type="ECO:0000256" key="7">
    <source>
        <dbReference type="ARBA" id="ARBA00022692"/>
    </source>
</evidence>
<keyword evidence="6 19" id="KW-0679">Respiratory chain</keyword>
<evidence type="ECO:0000256" key="2">
    <source>
        <dbReference type="ARBA" id="ARBA00004448"/>
    </source>
</evidence>
<comment type="subcellular location">
    <subcellularLocation>
        <location evidence="2">Mitochondrion inner membrane</location>
        <topology evidence="2">Multi-pass membrane protein</topology>
    </subcellularLocation>
</comment>
<keyword evidence="12 18" id="KW-0408">Iron</keyword>
<feature type="transmembrane region" description="Helical" evidence="19">
    <location>
        <begin position="114"/>
        <end position="134"/>
    </location>
</feature>
<evidence type="ECO:0000256" key="16">
    <source>
        <dbReference type="ARBA" id="ARBA00061233"/>
    </source>
</evidence>
<comment type="function">
    <text evidence="1 19">Component of the ubiquinol-cytochrome c reductase complex (complex III or cytochrome b-c1 complex) that is part of the mitochondrial respiratory chain. The b-c1 complex mediates electron transfer from ubiquinol to cytochrome c. Contributes to the generation of a proton gradient across the mitochondrial membrane that is then used for ATP synthesis.</text>
</comment>
<dbReference type="SUPFAM" id="SSF81342">
    <property type="entry name" value="Transmembrane di-heme cytochromes"/>
    <property type="match status" value="1"/>
</dbReference>
<evidence type="ECO:0000256" key="15">
    <source>
        <dbReference type="ARBA" id="ARBA00023136"/>
    </source>
</evidence>
<keyword evidence="14 19" id="KW-0496">Mitochondrion</keyword>
<dbReference type="SUPFAM" id="SSF81648">
    <property type="entry name" value="a domain/subunit of cytochrome bc1 complex (Ubiquinol-cytochrome c reductase)"/>
    <property type="match status" value="1"/>
</dbReference>
<feature type="transmembrane region" description="Helical" evidence="19">
    <location>
        <begin position="179"/>
        <end position="201"/>
    </location>
</feature>
<dbReference type="Pfam" id="PF00032">
    <property type="entry name" value="Cytochrom_B_C"/>
    <property type="match status" value="1"/>
</dbReference>
<protein>
    <recommendedName>
        <fullName evidence="3 19">Cytochrome b</fullName>
    </recommendedName>
</protein>
<keyword evidence="8 18" id="KW-0479">Metal-binding</keyword>
<evidence type="ECO:0000256" key="14">
    <source>
        <dbReference type="ARBA" id="ARBA00023128"/>
    </source>
</evidence>
<evidence type="ECO:0000256" key="8">
    <source>
        <dbReference type="ARBA" id="ARBA00022723"/>
    </source>
</evidence>
<organism evidence="22">
    <name type="scientific">Cynops ensicauda</name>
    <name type="common">sword-tailed newt</name>
    <dbReference type="NCBI Taxonomy" id="102207"/>
    <lineage>
        <taxon>Eukaryota</taxon>
        <taxon>Metazoa</taxon>
        <taxon>Chordata</taxon>
        <taxon>Craniata</taxon>
        <taxon>Vertebrata</taxon>
        <taxon>Euteleostomi</taxon>
        <taxon>Amphibia</taxon>
        <taxon>Batrachia</taxon>
        <taxon>Caudata</taxon>
        <taxon>Salamandroidea</taxon>
        <taxon>Salamandridae</taxon>
        <taxon>Pleurodelinae</taxon>
        <taxon>Cynops</taxon>
    </lineage>
</organism>
<dbReference type="PANTHER" id="PTHR19271:SF16">
    <property type="entry name" value="CYTOCHROME B"/>
    <property type="match status" value="1"/>
</dbReference>
<accession>D2KYM6</accession>
<dbReference type="AlphaFoldDB" id="D2KYM6"/>
<name>D2KYM6_9SALA</name>
<keyword evidence="5 18" id="KW-0349">Heme</keyword>
<dbReference type="PROSITE" id="PS51002">
    <property type="entry name" value="CYTB_NTER"/>
    <property type="match status" value="1"/>
</dbReference>
<comment type="cofactor">
    <cofactor evidence="19">
        <name>heme b</name>
        <dbReference type="ChEBI" id="CHEBI:60344"/>
    </cofactor>
    <text evidence="19">Binds 2 heme groups non-covalently.</text>
</comment>
<dbReference type="GO" id="GO:0005743">
    <property type="term" value="C:mitochondrial inner membrane"/>
    <property type="evidence" value="ECO:0007669"/>
    <property type="project" value="UniProtKB-SubCell"/>
</dbReference>
<evidence type="ECO:0000256" key="13">
    <source>
        <dbReference type="ARBA" id="ARBA00023075"/>
    </source>
</evidence>
<feature type="binding site" evidence="17">
    <location>
        <position position="202"/>
    </location>
    <ligand>
        <name>a ubiquinone</name>
        <dbReference type="ChEBI" id="CHEBI:16389"/>
    </ligand>
</feature>
<evidence type="ECO:0000256" key="19">
    <source>
        <dbReference type="RuleBase" id="RU362117"/>
    </source>
</evidence>
<evidence type="ECO:0000256" key="12">
    <source>
        <dbReference type="ARBA" id="ARBA00023004"/>
    </source>
</evidence>